<dbReference type="Proteomes" id="UP000241462">
    <property type="component" value="Unassembled WGS sequence"/>
</dbReference>
<evidence type="ECO:0000313" key="2">
    <source>
        <dbReference type="EMBL" id="PSR76443.1"/>
    </source>
</evidence>
<protein>
    <submittedName>
        <fullName evidence="2">Uncharacterized protein</fullName>
    </submittedName>
</protein>
<dbReference type="InParanoid" id="A0A2T2ZTT5"/>
<feature type="region of interest" description="Disordered" evidence="1">
    <location>
        <begin position="205"/>
        <end position="253"/>
    </location>
</feature>
<feature type="compositionally biased region" description="Basic residues" evidence="1">
    <location>
        <begin position="243"/>
        <end position="253"/>
    </location>
</feature>
<evidence type="ECO:0000313" key="3">
    <source>
        <dbReference type="Proteomes" id="UP000241462"/>
    </source>
</evidence>
<evidence type="ECO:0000256" key="1">
    <source>
        <dbReference type="SAM" id="MobiDB-lite"/>
    </source>
</evidence>
<feature type="compositionally biased region" description="Gly residues" evidence="1">
    <location>
        <begin position="172"/>
        <end position="182"/>
    </location>
</feature>
<dbReference type="EMBL" id="KZ678709">
    <property type="protein sequence ID" value="PSR76443.1"/>
    <property type="molecule type" value="Genomic_DNA"/>
</dbReference>
<feature type="region of interest" description="Disordered" evidence="1">
    <location>
        <begin position="161"/>
        <end position="183"/>
    </location>
</feature>
<accession>A0A2T2ZTT5</accession>
<reference evidence="2 3" key="1">
    <citation type="journal article" date="2018" name="Mycol. Prog.">
        <title>Coniella lustricola, a new species from submerged detritus.</title>
        <authorList>
            <person name="Raudabaugh D.B."/>
            <person name="Iturriaga T."/>
            <person name="Carver A."/>
            <person name="Mondo S."/>
            <person name="Pangilinan J."/>
            <person name="Lipzen A."/>
            <person name="He G."/>
            <person name="Amirebrahimi M."/>
            <person name="Grigoriev I.V."/>
            <person name="Miller A.N."/>
        </authorList>
    </citation>
    <scope>NUCLEOTIDE SEQUENCE [LARGE SCALE GENOMIC DNA]</scope>
    <source>
        <strain evidence="2 3">B22-T-1</strain>
    </source>
</reference>
<sequence>MQMCCSHAQPRFPWHTVHSREAAQLQQPQSPHPIHPIADGSWRFRTFVLGNTPASDSVMQSLPLRKQQEKTDPRRRRLPQRPSPQAKARKTRFGLGRNRPGRCIACQSRQLWGQQARASRDDALARRCPRPGQPCQPCQPCQPRQPLDITDKLVSLPAHSSAQRAGRLVRGGAAGGGGGGGSHHMAMASCQGLASLPSRVLTQGMAAQRPSGRRGRAKARFRKTSWRKGSDDTVEETLSTTRRPARPTKQRCA</sequence>
<keyword evidence="3" id="KW-1185">Reference proteome</keyword>
<organism evidence="2 3">
    <name type="scientific">Coniella lustricola</name>
    <dbReference type="NCBI Taxonomy" id="2025994"/>
    <lineage>
        <taxon>Eukaryota</taxon>
        <taxon>Fungi</taxon>
        <taxon>Dikarya</taxon>
        <taxon>Ascomycota</taxon>
        <taxon>Pezizomycotina</taxon>
        <taxon>Sordariomycetes</taxon>
        <taxon>Sordariomycetidae</taxon>
        <taxon>Diaporthales</taxon>
        <taxon>Schizoparmaceae</taxon>
        <taxon>Coniella</taxon>
    </lineage>
</organism>
<gene>
    <name evidence="2" type="ORF">BD289DRAFT_446684</name>
</gene>
<feature type="region of interest" description="Disordered" evidence="1">
    <location>
        <begin position="53"/>
        <end position="93"/>
    </location>
</feature>
<feature type="compositionally biased region" description="Basic residues" evidence="1">
    <location>
        <begin position="211"/>
        <end position="226"/>
    </location>
</feature>
<name>A0A2T2ZTT5_9PEZI</name>
<proteinExistence type="predicted"/>
<dbReference type="AlphaFoldDB" id="A0A2T2ZTT5"/>